<dbReference type="RefSeq" id="XP_025379669.1">
    <property type="nucleotide sequence ID" value="XM_025519576.1"/>
</dbReference>
<evidence type="ECO:0000256" key="4">
    <source>
        <dbReference type="ARBA" id="ARBA00026071"/>
    </source>
</evidence>
<dbReference type="PROSITE" id="PS00388">
    <property type="entry name" value="PROTEASOME_ALPHA_1"/>
    <property type="match status" value="1"/>
</dbReference>
<organism evidence="8 9">
    <name type="scientific">Acaromyces ingoldii</name>
    <dbReference type="NCBI Taxonomy" id="215250"/>
    <lineage>
        <taxon>Eukaryota</taxon>
        <taxon>Fungi</taxon>
        <taxon>Dikarya</taxon>
        <taxon>Basidiomycota</taxon>
        <taxon>Ustilaginomycotina</taxon>
        <taxon>Exobasidiomycetes</taxon>
        <taxon>Exobasidiales</taxon>
        <taxon>Cryptobasidiaceae</taxon>
        <taxon>Acaromyces</taxon>
    </lineage>
</organism>
<evidence type="ECO:0000259" key="7">
    <source>
        <dbReference type="PROSITE" id="PS00388"/>
    </source>
</evidence>
<name>A0A316YTB9_9BASI</name>
<dbReference type="GeneID" id="37041492"/>
<dbReference type="Pfam" id="PF00227">
    <property type="entry name" value="Proteasome"/>
    <property type="match status" value="1"/>
</dbReference>
<dbReference type="InterPro" id="IPR033812">
    <property type="entry name" value="Proteasome_alpha_type_5"/>
</dbReference>
<dbReference type="Pfam" id="PF10584">
    <property type="entry name" value="Proteasome_A_N"/>
    <property type="match status" value="1"/>
</dbReference>
<dbReference type="PROSITE" id="PS51475">
    <property type="entry name" value="PROTEASOME_ALPHA_2"/>
    <property type="match status" value="1"/>
</dbReference>
<dbReference type="InterPro" id="IPR029055">
    <property type="entry name" value="Ntn_hydrolases_N"/>
</dbReference>
<dbReference type="Gene3D" id="3.60.20.10">
    <property type="entry name" value="Glutamine Phosphoribosylpyrophosphate, subunit 1, domain 1"/>
    <property type="match status" value="1"/>
</dbReference>
<dbReference type="PANTHER" id="PTHR11599">
    <property type="entry name" value="PROTEASOME SUBUNIT ALPHA/BETA"/>
    <property type="match status" value="1"/>
</dbReference>
<reference evidence="8 9" key="1">
    <citation type="journal article" date="2018" name="Mol. Biol. Evol.">
        <title>Broad Genomic Sampling Reveals a Smut Pathogenic Ancestry of the Fungal Clade Ustilaginomycotina.</title>
        <authorList>
            <person name="Kijpornyongpan T."/>
            <person name="Mondo S.J."/>
            <person name="Barry K."/>
            <person name="Sandor L."/>
            <person name="Lee J."/>
            <person name="Lipzen A."/>
            <person name="Pangilinan J."/>
            <person name="LaButti K."/>
            <person name="Hainaut M."/>
            <person name="Henrissat B."/>
            <person name="Grigoriev I.V."/>
            <person name="Spatafora J.W."/>
            <person name="Aime M.C."/>
        </authorList>
    </citation>
    <scope>NUCLEOTIDE SEQUENCE [LARGE SCALE GENOMIC DNA]</scope>
    <source>
        <strain evidence="8 9">MCA 4198</strain>
    </source>
</reference>
<dbReference type="GO" id="GO:0005634">
    <property type="term" value="C:nucleus"/>
    <property type="evidence" value="ECO:0007669"/>
    <property type="project" value="UniProtKB-SubCell"/>
</dbReference>
<dbReference type="GO" id="GO:0019773">
    <property type="term" value="C:proteasome core complex, alpha-subunit complex"/>
    <property type="evidence" value="ECO:0007669"/>
    <property type="project" value="UniProtKB-UniRule"/>
</dbReference>
<comment type="similarity">
    <text evidence="5 6">Belongs to the peptidase T1A family.</text>
</comment>
<protein>
    <recommendedName>
        <fullName evidence="6">Proteasome subunit alpha type</fullName>
    </recommendedName>
</protein>
<dbReference type="InterPro" id="IPR000426">
    <property type="entry name" value="Proteasome_asu_N"/>
</dbReference>
<keyword evidence="3 6" id="KW-0539">Nucleus</keyword>
<evidence type="ECO:0000256" key="3">
    <source>
        <dbReference type="ARBA" id="ARBA00023242"/>
    </source>
</evidence>
<keyword evidence="2 5" id="KW-0647">Proteasome</keyword>
<evidence type="ECO:0000256" key="1">
    <source>
        <dbReference type="ARBA" id="ARBA00022490"/>
    </source>
</evidence>
<dbReference type="GO" id="GO:0005737">
    <property type="term" value="C:cytoplasm"/>
    <property type="evidence" value="ECO:0007669"/>
    <property type="project" value="UniProtKB-SubCell"/>
</dbReference>
<proteinExistence type="inferred from homology"/>
<dbReference type="OrthoDB" id="431557at2759"/>
<dbReference type="InParanoid" id="A0A316YTB9"/>
<dbReference type="NCBIfam" id="NF003075">
    <property type="entry name" value="PRK03996.1"/>
    <property type="match status" value="1"/>
</dbReference>
<dbReference type="Proteomes" id="UP000245768">
    <property type="component" value="Unassembled WGS sequence"/>
</dbReference>
<dbReference type="AlphaFoldDB" id="A0A316YTB9"/>
<evidence type="ECO:0000313" key="8">
    <source>
        <dbReference type="EMBL" id="PWN92471.1"/>
    </source>
</evidence>
<comment type="subunit">
    <text evidence="4">The 26S proteasome consists of a 20S proteasome core and two 19S regulatory subunits. The 20S proteasome core is composed of 28 subunits that are arranged in four stacked rings, resulting in a barrel-shaped structure. The two end rings are each formed by seven alpha subunits, and the two central rings are each formed by seven beta subunits. The catalytic chamber with the active sites is on the inside of the barrel.</text>
</comment>
<evidence type="ECO:0000256" key="5">
    <source>
        <dbReference type="PROSITE-ProRule" id="PRU00808"/>
    </source>
</evidence>
<keyword evidence="1 6" id="KW-0963">Cytoplasm</keyword>
<evidence type="ECO:0000256" key="6">
    <source>
        <dbReference type="RuleBase" id="RU000551"/>
    </source>
</evidence>
<dbReference type="InterPro" id="IPR001353">
    <property type="entry name" value="Proteasome_sua/b"/>
</dbReference>
<dbReference type="InterPro" id="IPR050115">
    <property type="entry name" value="Proteasome_alpha"/>
</dbReference>
<evidence type="ECO:0000313" key="9">
    <source>
        <dbReference type="Proteomes" id="UP000245768"/>
    </source>
</evidence>
<dbReference type="SUPFAM" id="SSF56235">
    <property type="entry name" value="N-terminal nucleophile aminohydrolases (Ntn hydrolases)"/>
    <property type="match status" value="1"/>
</dbReference>
<dbReference type="FunFam" id="3.60.20.10:FF:000015">
    <property type="entry name" value="Proteasome subunit alpha type-5"/>
    <property type="match status" value="1"/>
</dbReference>
<dbReference type="CDD" id="cd03753">
    <property type="entry name" value="proteasome_alpha_type_5"/>
    <property type="match status" value="1"/>
</dbReference>
<dbReference type="InterPro" id="IPR023332">
    <property type="entry name" value="Proteasome_alpha-type"/>
</dbReference>
<dbReference type="FunCoup" id="A0A316YTB9">
    <property type="interactions" value="528"/>
</dbReference>
<dbReference type="EMBL" id="KZ819635">
    <property type="protein sequence ID" value="PWN92471.1"/>
    <property type="molecule type" value="Genomic_DNA"/>
</dbReference>
<dbReference type="GO" id="GO:0043161">
    <property type="term" value="P:proteasome-mediated ubiquitin-dependent protein catabolic process"/>
    <property type="evidence" value="ECO:0007669"/>
    <property type="project" value="InterPro"/>
</dbReference>
<comment type="subcellular location">
    <subcellularLocation>
        <location evidence="6">Cytoplasm</location>
    </subcellularLocation>
    <subcellularLocation>
        <location evidence="6">Nucleus</location>
    </subcellularLocation>
</comment>
<gene>
    <name evidence="8" type="ORF">FA10DRAFT_250797</name>
</gene>
<feature type="domain" description="Proteasome alpha-type subunits" evidence="7">
    <location>
        <begin position="8"/>
        <end position="30"/>
    </location>
</feature>
<dbReference type="STRING" id="215250.A0A316YTB9"/>
<sequence length="250" mass="27461">MFLTRSEYDRGVNTFSPEGRLFQVEYAIEAIKLGSTTIGISTPEGVVLGVEKRVQSKLLEATSIEKIMEIDRHLGCAMSGLTADARTMIEHARVTSQNHEFTYDEEIKVSSVTQAVCDLALRFGESTEDDEAMMSRPFGVALLIAGIDEKGPQLYHADPSGTFVRYDAKAIGSGSEGAQGELQDKFKKDMSLHDASLLTLRVLKQVMEEKLDEKNVQLGVVTPRTAKDGRPSGQFRILSEAELKALVDAM</sequence>
<dbReference type="SMART" id="SM00948">
    <property type="entry name" value="Proteasome_A_N"/>
    <property type="match status" value="1"/>
</dbReference>
<accession>A0A316YTB9</accession>
<evidence type="ECO:0000256" key="2">
    <source>
        <dbReference type="ARBA" id="ARBA00022942"/>
    </source>
</evidence>
<keyword evidence="9" id="KW-1185">Reference proteome</keyword>